<dbReference type="AlphaFoldDB" id="A0A226D2G3"/>
<feature type="compositionally biased region" description="Polar residues" evidence="1">
    <location>
        <begin position="622"/>
        <end position="638"/>
    </location>
</feature>
<feature type="chain" id="PRO_5012466125" description="Chitin-binding type-2 domain-containing protein" evidence="2">
    <location>
        <begin position="31"/>
        <end position="838"/>
    </location>
</feature>
<dbReference type="Proteomes" id="UP000198287">
    <property type="component" value="Unassembled WGS sequence"/>
</dbReference>
<comment type="caution">
    <text evidence="4">The sequence shown here is derived from an EMBL/GenBank/DDBJ whole genome shotgun (WGS) entry which is preliminary data.</text>
</comment>
<feature type="signal peptide" evidence="2">
    <location>
        <begin position="1"/>
        <end position="30"/>
    </location>
</feature>
<sequence>MRAFTATTTHLASLSLFWAWIFSLCPFLLASSIQVEDVTQQTLSDANLTSICQRLPSSLTSATPHSVTHPSYCSRYISCSIAPTPDENGNRIVATEHVCPRCDANTPKSQCPYGYKNWHEESQSCVLPSTQDKCRQMELATHNVWGSPSLASVCAKSDLGQVVLYPHPTSCSGYVKCYRDAVFKGDVWAVPDACPACDPTNSSCGKEGYLHYAPPIGDSDSVCHLPGDMAPEHKCNDAMLQKGNEEKAPKIGDPSPSVQQLLLEGNFPTINQTPYAAKFCIPGRNSSHNATPSLDCATGIFTVGPICLTAMVTCVLWLTFITTSSPAPRVSSTASFQRTAIADGVFTGREVGAEPPKPEVKPEQEEKLNSPAVFAEAREFCRKRDQVPGRIASPAKCQMYYACWANLYDKAGNKRPLEKVVHFKFKCDKTPDLAGYETFDNTEQKCVLPKEGKVCRLDGTWGTWIPTLSMAPNHVIPSHPTAPEVIVAPEVTSQGEEIVQPNDLATKFCKGKGNEDDGNYPHPSDPPKASACLRFIQCWFGQNLFKEMNCPSCPRASMTCPHGRLFFNASSGDCETTPNPEVCITPPLSPRLSPRTKNNKNANKTTKLKVPPTDKSVVRPSPGQNSTELPPPTDSNSPIKVATLNEPTPFPPPRADEKDLTTLPADNYEEPVDKSHLILSTAKKCSPKRYVQHGYCKHFFSCDRKKRMEKKRTCSGRLYWNPDAQTMHGGRCDFLRNLGNFTLREYQKDSTCPLHIVYFRADDEQGKTCSPHYFFHHPKRTEGTEVRLSCPDDLLWSKEMKTCVLCNELVKKDGVTPCCGNGKEVEQKNALNEGSLSF</sequence>
<dbReference type="GO" id="GO:0008061">
    <property type="term" value="F:chitin binding"/>
    <property type="evidence" value="ECO:0007669"/>
    <property type="project" value="InterPro"/>
</dbReference>
<evidence type="ECO:0000313" key="4">
    <source>
        <dbReference type="EMBL" id="OXA38907.1"/>
    </source>
</evidence>
<organism evidence="4 5">
    <name type="scientific">Folsomia candida</name>
    <name type="common">Springtail</name>
    <dbReference type="NCBI Taxonomy" id="158441"/>
    <lineage>
        <taxon>Eukaryota</taxon>
        <taxon>Metazoa</taxon>
        <taxon>Ecdysozoa</taxon>
        <taxon>Arthropoda</taxon>
        <taxon>Hexapoda</taxon>
        <taxon>Collembola</taxon>
        <taxon>Entomobryomorpha</taxon>
        <taxon>Isotomoidea</taxon>
        <taxon>Isotomidae</taxon>
        <taxon>Proisotominae</taxon>
        <taxon>Folsomia</taxon>
    </lineage>
</organism>
<dbReference type="EMBL" id="LNIX01000042">
    <property type="protein sequence ID" value="OXA38907.1"/>
    <property type="molecule type" value="Genomic_DNA"/>
</dbReference>
<gene>
    <name evidence="4" type="ORF">Fcan01_26239</name>
</gene>
<evidence type="ECO:0000256" key="1">
    <source>
        <dbReference type="SAM" id="MobiDB-lite"/>
    </source>
</evidence>
<feature type="domain" description="Chitin-binding type-2" evidence="3">
    <location>
        <begin position="507"/>
        <end position="585"/>
    </location>
</feature>
<dbReference type="GO" id="GO:0005576">
    <property type="term" value="C:extracellular region"/>
    <property type="evidence" value="ECO:0007669"/>
    <property type="project" value="InterPro"/>
</dbReference>
<feature type="domain" description="Chitin-binding type-2" evidence="3">
    <location>
        <begin position="683"/>
        <end position="739"/>
    </location>
</feature>
<feature type="domain" description="Chitin-binding type-2" evidence="3">
    <location>
        <begin position="152"/>
        <end position="196"/>
    </location>
</feature>
<dbReference type="InterPro" id="IPR002557">
    <property type="entry name" value="Chitin-bd_dom"/>
</dbReference>
<reference evidence="4 5" key="1">
    <citation type="submission" date="2015-12" db="EMBL/GenBank/DDBJ databases">
        <title>The genome of Folsomia candida.</title>
        <authorList>
            <person name="Faddeeva A."/>
            <person name="Derks M.F."/>
            <person name="Anvar Y."/>
            <person name="Smit S."/>
            <person name="Van Straalen N."/>
            <person name="Roelofs D."/>
        </authorList>
    </citation>
    <scope>NUCLEOTIDE SEQUENCE [LARGE SCALE GENOMIC DNA]</scope>
    <source>
        <strain evidence="4 5">VU population</strain>
        <tissue evidence="4">Whole body</tissue>
    </source>
</reference>
<accession>A0A226D2G3</accession>
<keyword evidence="2" id="KW-0732">Signal</keyword>
<dbReference type="SMART" id="SM00494">
    <property type="entry name" value="ChtBD2"/>
    <property type="match status" value="4"/>
</dbReference>
<evidence type="ECO:0000256" key="2">
    <source>
        <dbReference type="SAM" id="SignalP"/>
    </source>
</evidence>
<evidence type="ECO:0000259" key="3">
    <source>
        <dbReference type="SMART" id="SM00494"/>
    </source>
</evidence>
<protein>
    <recommendedName>
        <fullName evidence="3">Chitin-binding type-2 domain-containing protein</fullName>
    </recommendedName>
</protein>
<name>A0A226D2G3_FOLCA</name>
<keyword evidence="5" id="KW-1185">Reference proteome</keyword>
<feature type="region of interest" description="Disordered" evidence="1">
    <location>
        <begin position="585"/>
        <end position="658"/>
    </location>
</feature>
<proteinExistence type="predicted"/>
<feature type="domain" description="Chitin-binding type-2" evidence="3">
    <location>
        <begin position="379"/>
        <end position="457"/>
    </location>
</feature>
<evidence type="ECO:0000313" key="5">
    <source>
        <dbReference type="Proteomes" id="UP000198287"/>
    </source>
</evidence>